<evidence type="ECO:0000256" key="7">
    <source>
        <dbReference type="ARBA" id="ARBA00022605"/>
    </source>
</evidence>
<evidence type="ECO:0000313" key="17">
    <source>
        <dbReference type="Proteomes" id="UP000199550"/>
    </source>
</evidence>
<accession>A0A1I4D2V1</accession>
<dbReference type="AlphaFoldDB" id="A0A1I4D2V1"/>
<dbReference type="PROSITE" id="PS00470">
    <property type="entry name" value="IDH_IMDH"/>
    <property type="match status" value="1"/>
</dbReference>
<evidence type="ECO:0000256" key="9">
    <source>
        <dbReference type="ARBA" id="ARBA00022842"/>
    </source>
</evidence>
<dbReference type="EC" id="1.1.1.85" evidence="5"/>
<dbReference type="RefSeq" id="WP_090186018.1">
    <property type="nucleotide sequence ID" value="NZ_FOTF01000003.1"/>
</dbReference>
<comment type="cofactor">
    <cofactor evidence="2">
        <name>Mg(2+)</name>
        <dbReference type="ChEBI" id="CHEBI:18420"/>
    </cofactor>
</comment>
<evidence type="ECO:0000259" key="15">
    <source>
        <dbReference type="SMART" id="SM01329"/>
    </source>
</evidence>
<dbReference type="GO" id="GO:0003862">
    <property type="term" value="F:3-isopropylmalate dehydrogenase activity"/>
    <property type="evidence" value="ECO:0007669"/>
    <property type="project" value="UniProtKB-EC"/>
</dbReference>
<dbReference type="PANTHER" id="PTHR43275">
    <property type="entry name" value="D-MALATE DEHYDROGENASE [DECARBOXYLATING]"/>
    <property type="match status" value="1"/>
</dbReference>
<dbReference type="PANTHER" id="PTHR43275:SF1">
    <property type="entry name" value="D-MALATE DEHYDROGENASE [DECARBOXYLATING]"/>
    <property type="match status" value="1"/>
</dbReference>
<keyword evidence="6" id="KW-0432">Leucine biosynthesis</keyword>
<dbReference type="EMBL" id="FOTF01000003">
    <property type="protein sequence ID" value="SFK88034.1"/>
    <property type="molecule type" value="Genomic_DNA"/>
</dbReference>
<dbReference type="OrthoDB" id="9767905at2"/>
<keyword evidence="7" id="KW-0028">Amino-acid biosynthesis</keyword>
<evidence type="ECO:0000256" key="10">
    <source>
        <dbReference type="ARBA" id="ARBA00023002"/>
    </source>
</evidence>
<dbReference type="Proteomes" id="UP000199550">
    <property type="component" value="Unassembled WGS sequence"/>
</dbReference>
<dbReference type="SMART" id="SM01329">
    <property type="entry name" value="Iso_dh"/>
    <property type="match status" value="1"/>
</dbReference>
<comment type="cofactor">
    <cofactor evidence="1">
        <name>Mn(2+)</name>
        <dbReference type="ChEBI" id="CHEBI:29035"/>
    </cofactor>
</comment>
<dbReference type="InterPro" id="IPR024084">
    <property type="entry name" value="IsoPropMal-DH-like_dom"/>
</dbReference>
<organism evidence="16 17">
    <name type="scientific">Loktanella salsilacus</name>
    <dbReference type="NCBI Taxonomy" id="195913"/>
    <lineage>
        <taxon>Bacteria</taxon>
        <taxon>Pseudomonadati</taxon>
        <taxon>Pseudomonadota</taxon>
        <taxon>Alphaproteobacteria</taxon>
        <taxon>Rhodobacterales</taxon>
        <taxon>Roseobacteraceae</taxon>
        <taxon>Loktanella</taxon>
    </lineage>
</organism>
<sequence>MKQNFEIAVFEGDGIGPEIISPTVAILKKLAALSPDYTLSFADAPAGAAHYARTGESLPKASMDLARSADAILLSAMGLPSVRYADGTEISPQIDLRKALTLFAGVRPVTVRAGQPTPLNMPDGKEIDFVLIRESTEGLFYTQGRGEVTKDEARETLLITRDISEKLFRFAFNLAQTRKDTGRGPGKVTCVDKANVFRAFAFFREIFDAEAARHPDLIADHAYVDATALWMVLKPWDFDVLVTENMFGDILSDLGAGLMGGLGLAPSADIGLDHAVFQPCHGSAPDIAGQGLANPLAIILSAAMMLDWLGIKHDNPAMTADGKRLREAVEAVVATGKVLTRDLGGTSGTADAADAVAAALGLV</sequence>
<comment type="similarity">
    <text evidence="3">Belongs to the isocitrate and isopropylmalate dehydrogenases family. LeuB type 1 subfamily.</text>
</comment>
<evidence type="ECO:0000256" key="13">
    <source>
        <dbReference type="ARBA" id="ARBA00023304"/>
    </source>
</evidence>
<evidence type="ECO:0000256" key="1">
    <source>
        <dbReference type="ARBA" id="ARBA00001936"/>
    </source>
</evidence>
<dbReference type="GO" id="GO:0051287">
    <property type="term" value="F:NAD binding"/>
    <property type="evidence" value="ECO:0007669"/>
    <property type="project" value="InterPro"/>
</dbReference>
<evidence type="ECO:0000256" key="12">
    <source>
        <dbReference type="ARBA" id="ARBA00023211"/>
    </source>
</evidence>
<keyword evidence="12" id="KW-0464">Manganese</keyword>
<evidence type="ECO:0000256" key="8">
    <source>
        <dbReference type="ARBA" id="ARBA00022723"/>
    </source>
</evidence>
<protein>
    <recommendedName>
        <fullName evidence="5">3-isopropylmalate dehydrogenase</fullName>
        <ecNumber evidence="5">1.1.1.85</ecNumber>
    </recommendedName>
    <alternativeName>
        <fullName evidence="14">3-IPM-DH</fullName>
    </alternativeName>
</protein>
<feature type="domain" description="Isopropylmalate dehydrogenase-like" evidence="15">
    <location>
        <begin position="6"/>
        <end position="356"/>
    </location>
</feature>
<dbReference type="InterPro" id="IPR019818">
    <property type="entry name" value="IsoCit/isopropylmalate_DH_CS"/>
</dbReference>
<evidence type="ECO:0000256" key="4">
    <source>
        <dbReference type="ARBA" id="ARBA00011738"/>
    </source>
</evidence>
<evidence type="ECO:0000256" key="5">
    <source>
        <dbReference type="ARBA" id="ARBA00013101"/>
    </source>
</evidence>
<dbReference type="Pfam" id="PF00180">
    <property type="entry name" value="Iso_dh"/>
    <property type="match status" value="1"/>
</dbReference>
<evidence type="ECO:0000256" key="3">
    <source>
        <dbReference type="ARBA" id="ARBA00008319"/>
    </source>
</evidence>
<evidence type="ECO:0000313" key="16">
    <source>
        <dbReference type="EMBL" id="SFK88034.1"/>
    </source>
</evidence>
<dbReference type="GO" id="GO:0009098">
    <property type="term" value="P:L-leucine biosynthetic process"/>
    <property type="evidence" value="ECO:0007669"/>
    <property type="project" value="UniProtKB-KW"/>
</dbReference>
<dbReference type="GO" id="GO:0000287">
    <property type="term" value="F:magnesium ion binding"/>
    <property type="evidence" value="ECO:0007669"/>
    <property type="project" value="InterPro"/>
</dbReference>
<evidence type="ECO:0000256" key="2">
    <source>
        <dbReference type="ARBA" id="ARBA00001946"/>
    </source>
</evidence>
<proteinExistence type="inferred from homology"/>
<keyword evidence="8" id="KW-0479">Metal-binding</keyword>
<dbReference type="STRING" id="195913.SAMN04488004_103199"/>
<keyword evidence="13" id="KW-0100">Branched-chain amino acid biosynthesis</keyword>
<comment type="subunit">
    <text evidence="4">Homodimer.</text>
</comment>
<gene>
    <name evidence="16" type="ORF">SAMN04488004_103199</name>
</gene>
<dbReference type="InterPro" id="IPR050501">
    <property type="entry name" value="ICDH/IPMDH"/>
</dbReference>
<keyword evidence="9" id="KW-0460">Magnesium</keyword>
<reference evidence="17" key="1">
    <citation type="submission" date="2016-10" db="EMBL/GenBank/DDBJ databases">
        <authorList>
            <person name="Varghese N."/>
            <person name="Submissions S."/>
        </authorList>
    </citation>
    <scope>NUCLEOTIDE SEQUENCE [LARGE SCALE GENOMIC DNA]</scope>
    <source>
        <strain evidence="17">DSM 16199</strain>
    </source>
</reference>
<name>A0A1I4D2V1_9RHOB</name>
<keyword evidence="17" id="KW-1185">Reference proteome</keyword>
<evidence type="ECO:0000256" key="11">
    <source>
        <dbReference type="ARBA" id="ARBA00023027"/>
    </source>
</evidence>
<evidence type="ECO:0000256" key="14">
    <source>
        <dbReference type="ARBA" id="ARBA00033138"/>
    </source>
</evidence>
<keyword evidence="10" id="KW-0560">Oxidoreductase</keyword>
<evidence type="ECO:0000256" key="6">
    <source>
        <dbReference type="ARBA" id="ARBA00022430"/>
    </source>
</evidence>
<dbReference type="SUPFAM" id="SSF53659">
    <property type="entry name" value="Isocitrate/Isopropylmalate dehydrogenase-like"/>
    <property type="match status" value="1"/>
</dbReference>
<dbReference type="FunFam" id="3.40.718.10:FF:000006">
    <property type="entry name" value="3-isopropylmalate dehydrogenase"/>
    <property type="match status" value="1"/>
</dbReference>
<dbReference type="Gene3D" id="3.40.718.10">
    <property type="entry name" value="Isopropylmalate Dehydrogenase"/>
    <property type="match status" value="1"/>
</dbReference>
<keyword evidence="11" id="KW-0520">NAD</keyword>